<evidence type="ECO:0000256" key="1">
    <source>
        <dbReference type="ARBA" id="ARBA00004141"/>
    </source>
</evidence>
<dbReference type="InterPro" id="IPR019109">
    <property type="entry name" value="MamF_MmsF"/>
</dbReference>
<sequence length="92" mass="10224">MGILFLVPLLAKKDSPFAQYHAKQGLVLFIAEIILYAVGFVLTFITFGFGFFITWIIWLLVIILVILGIVNAVSGKTTPLPVIGKMAENWKI</sequence>
<gene>
    <name evidence="6" type="ORF">S01H4_25980</name>
</gene>
<reference evidence="6" key="1">
    <citation type="journal article" date="2014" name="Front. Microbiol.">
        <title>High frequency of phylogenetically diverse reductive dehalogenase-homologous genes in deep subseafloor sedimentary metagenomes.</title>
        <authorList>
            <person name="Kawai M."/>
            <person name="Futagami T."/>
            <person name="Toyoda A."/>
            <person name="Takaki Y."/>
            <person name="Nishi S."/>
            <person name="Hori S."/>
            <person name="Arai W."/>
            <person name="Tsubouchi T."/>
            <person name="Morono Y."/>
            <person name="Uchiyama I."/>
            <person name="Ito T."/>
            <person name="Fujiyama A."/>
            <person name="Inagaki F."/>
            <person name="Takami H."/>
        </authorList>
    </citation>
    <scope>NUCLEOTIDE SEQUENCE</scope>
    <source>
        <strain evidence="6">Expedition CK06-06</strain>
    </source>
</reference>
<evidence type="ECO:0000313" key="6">
    <source>
        <dbReference type="EMBL" id="GAG81120.1"/>
    </source>
</evidence>
<keyword evidence="2 5" id="KW-0812">Transmembrane</keyword>
<keyword evidence="3 5" id="KW-1133">Transmembrane helix</keyword>
<comment type="subcellular location">
    <subcellularLocation>
        <location evidence="1">Membrane</location>
        <topology evidence="1">Multi-pass membrane protein</topology>
    </subcellularLocation>
</comment>
<feature type="transmembrane region" description="Helical" evidence="5">
    <location>
        <begin position="55"/>
        <end position="73"/>
    </location>
</feature>
<dbReference type="Pfam" id="PF09685">
    <property type="entry name" value="MamF_MmsF"/>
    <property type="match status" value="1"/>
</dbReference>
<protein>
    <recommendedName>
        <fullName evidence="7">DUF4870 domain-containing protein</fullName>
    </recommendedName>
</protein>
<feature type="transmembrane region" description="Helical" evidence="5">
    <location>
        <begin position="26"/>
        <end position="49"/>
    </location>
</feature>
<evidence type="ECO:0000256" key="5">
    <source>
        <dbReference type="SAM" id="Phobius"/>
    </source>
</evidence>
<organism evidence="6">
    <name type="scientific">marine sediment metagenome</name>
    <dbReference type="NCBI Taxonomy" id="412755"/>
    <lineage>
        <taxon>unclassified sequences</taxon>
        <taxon>metagenomes</taxon>
        <taxon>ecological metagenomes</taxon>
    </lineage>
</organism>
<evidence type="ECO:0000256" key="2">
    <source>
        <dbReference type="ARBA" id="ARBA00022692"/>
    </source>
</evidence>
<dbReference type="AlphaFoldDB" id="X1AEV9"/>
<accession>X1AEV9</accession>
<evidence type="ECO:0000256" key="3">
    <source>
        <dbReference type="ARBA" id="ARBA00022989"/>
    </source>
</evidence>
<dbReference type="EMBL" id="BART01012450">
    <property type="protein sequence ID" value="GAG81120.1"/>
    <property type="molecule type" value="Genomic_DNA"/>
</dbReference>
<comment type="caution">
    <text evidence="6">The sequence shown here is derived from an EMBL/GenBank/DDBJ whole genome shotgun (WGS) entry which is preliminary data.</text>
</comment>
<evidence type="ECO:0000256" key="4">
    <source>
        <dbReference type="ARBA" id="ARBA00023136"/>
    </source>
</evidence>
<proteinExistence type="predicted"/>
<keyword evidence="4 5" id="KW-0472">Membrane</keyword>
<evidence type="ECO:0008006" key="7">
    <source>
        <dbReference type="Google" id="ProtNLM"/>
    </source>
</evidence>
<name>X1AEV9_9ZZZZ</name>